<dbReference type="RefSeq" id="WP_310575850.1">
    <property type="nucleotide sequence ID" value="NZ_JAVKPK010000029.1"/>
</dbReference>
<sequence>MSDYTAIADVGETLVELLRENMQDIIPSDSIALVSPGEIEGKDNIRLSLFLFQVEENIHLRNLDMEVLGPSKLRAPPLDLDLYYMLASYPSSGIQDRTERTAEEHRILGRAMQILHDNPILTGSVLKGSLSAYDTELHIINSALSLDDITKIWSTFKDKSFRPSVCYQVTPVRIESSSEKKTSRVTGGPQRQMPERREK</sequence>
<reference evidence="4" key="1">
    <citation type="submission" date="2023-07" db="EMBL/GenBank/DDBJ databases">
        <title>Whole-genome sequencing of a new Methanosarcina sp. Z-7115.</title>
        <authorList>
            <person name="Zhilina T.N."/>
            <person name="Merkel A.Y."/>
        </authorList>
    </citation>
    <scope>NUCLEOTIDE SEQUENCE [LARGE SCALE GENOMIC DNA]</scope>
    <source>
        <strain evidence="4">Z-7115</strain>
    </source>
</reference>
<evidence type="ECO:0000259" key="2">
    <source>
        <dbReference type="Pfam" id="PF14065"/>
    </source>
</evidence>
<proteinExistence type="predicted"/>
<organism evidence="3 4">
    <name type="scientific">Methanosarcina baikalica</name>
    <dbReference type="NCBI Taxonomy" id="3073890"/>
    <lineage>
        <taxon>Archaea</taxon>
        <taxon>Methanobacteriati</taxon>
        <taxon>Methanobacteriota</taxon>
        <taxon>Stenosarchaea group</taxon>
        <taxon>Methanomicrobia</taxon>
        <taxon>Methanosarcinales</taxon>
        <taxon>Methanosarcinaceae</taxon>
        <taxon>Methanosarcina</taxon>
    </lineage>
</organism>
<feature type="region of interest" description="Disordered" evidence="1">
    <location>
        <begin position="175"/>
        <end position="199"/>
    </location>
</feature>
<name>A0ABU2D1G6_9EURY</name>
<dbReference type="EMBL" id="JAVKPK010000029">
    <property type="protein sequence ID" value="MDR7665824.1"/>
    <property type="molecule type" value="Genomic_DNA"/>
</dbReference>
<gene>
    <name evidence="3" type="ORF">RG963_08570</name>
</gene>
<dbReference type="InterPro" id="IPR025351">
    <property type="entry name" value="Pvc16_N"/>
</dbReference>
<evidence type="ECO:0000313" key="3">
    <source>
        <dbReference type="EMBL" id="MDR7665824.1"/>
    </source>
</evidence>
<protein>
    <submittedName>
        <fullName evidence="3">DUF4255 domain-containing protein</fullName>
    </submittedName>
</protein>
<evidence type="ECO:0000256" key="1">
    <source>
        <dbReference type="SAM" id="MobiDB-lite"/>
    </source>
</evidence>
<comment type="caution">
    <text evidence="3">The sequence shown here is derived from an EMBL/GenBank/DDBJ whole genome shotgun (WGS) entry which is preliminary data.</text>
</comment>
<dbReference type="Pfam" id="PF14065">
    <property type="entry name" value="Pvc16_N"/>
    <property type="match status" value="1"/>
</dbReference>
<evidence type="ECO:0000313" key="4">
    <source>
        <dbReference type="Proteomes" id="UP001246244"/>
    </source>
</evidence>
<accession>A0ABU2D1G6</accession>
<keyword evidence="4" id="KW-1185">Reference proteome</keyword>
<dbReference type="Proteomes" id="UP001246244">
    <property type="component" value="Unassembled WGS sequence"/>
</dbReference>
<feature type="domain" description="Pvc16 N-terminal" evidence="2">
    <location>
        <begin position="9"/>
        <end position="185"/>
    </location>
</feature>